<protein>
    <submittedName>
        <fullName evidence="1">Uncharacterized protein</fullName>
    </submittedName>
</protein>
<proteinExistence type="predicted"/>
<evidence type="ECO:0000313" key="2">
    <source>
        <dbReference type="Proteomes" id="UP000019146"/>
    </source>
</evidence>
<dbReference type="AlphaFoldDB" id="A0A0P0R5R7"/>
<organism evidence="1 2">
    <name type="scientific">Paraburkholderia caribensis MBA4</name>
    <dbReference type="NCBI Taxonomy" id="1323664"/>
    <lineage>
        <taxon>Bacteria</taxon>
        <taxon>Pseudomonadati</taxon>
        <taxon>Pseudomonadota</taxon>
        <taxon>Betaproteobacteria</taxon>
        <taxon>Burkholderiales</taxon>
        <taxon>Burkholderiaceae</taxon>
        <taxon>Paraburkholderia</taxon>
    </lineage>
</organism>
<name>A0A0P0R5R7_9BURK</name>
<gene>
    <name evidence="1" type="ORF">K788_00021070</name>
</gene>
<evidence type="ECO:0000313" key="1">
    <source>
        <dbReference type="EMBL" id="ALL63273.1"/>
    </source>
</evidence>
<dbReference type="KEGG" id="bcai:K788_00021070"/>
<accession>A0A0P0R5R7</accession>
<dbReference type="EMBL" id="CP012746">
    <property type="protein sequence ID" value="ALL63273.1"/>
    <property type="molecule type" value="Genomic_DNA"/>
</dbReference>
<sequence>MRPGFLFEAAKWLGRIACAELFHHKIKFKPLDFDFMTIRAVFGCF</sequence>
<reference evidence="1 2" key="1">
    <citation type="journal article" date="2014" name="Genome Announc.">
        <title>Draft Genome Sequence of the Haloacid-Degrading Burkholderia caribensis Strain MBA4.</title>
        <authorList>
            <person name="Pan Y."/>
            <person name="Kong K.F."/>
            <person name="Tsang J.S."/>
        </authorList>
    </citation>
    <scope>NUCLEOTIDE SEQUENCE [LARGE SCALE GENOMIC DNA]</scope>
    <source>
        <strain evidence="1 2">MBA4</strain>
    </source>
</reference>
<dbReference type="Proteomes" id="UP000019146">
    <property type="component" value="Chromosome 1"/>
</dbReference>